<dbReference type="InterPro" id="IPR047192">
    <property type="entry name" value="Euk_RPA1_DBD_C"/>
</dbReference>
<feature type="domain" description="Replication protein A OB" evidence="14">
    <location>
        <begin position="314"/>
        <end position="404"/>
    </location>
</feature>
<feature type="compositionally biased region" description="Low complexity" evidence="10">
    <location>
        <begin position="128"/>
        <end position="156"/>
    </location>
</feature>
<accession>A0A7S3LLC6</accession>
<feature type="domain" description="Replication protein A 70 kDa DNA-binding subunit B/D first OB fold" evidence="11">
    <location>
        <begin position="184"/>
        <end position="286"/>
    </location>
</feature>
<feature type="domain" description="Replication factor A C-terminal" evidence="13">
    <location>
        <begin position="467"/>
        <end position="612"/>
    </location>
</feature>
<evidence type="ECO:0000256" key="7">
    <source>
        <dbReference type="ARBA" id="ARBA00023125"/>
    </source>
</evidence>
<reference evidence="15" key="1">
    <citation type="submission" date="2021-01" db="EMBL/GenBank/DDBJ databases">
        <authorList>
            <person name="Corre E."/>
            <person name="Pelletier E."/>
            <person name="Niang G."/>
            <person name="Scheremetjew M."/>
            <person name="Finn R."/>
            <person name="Kale V."/>
            <person name="Holt S."/>
            <person name="Cochrane G."/>
            <person name="Meng A."/>
            <person name="Brown T."/>
            <person name="Cohen L."/>
        </authorList>
    </citation>
    <scope>NUCLEOTIDE SEQUENCE</scope>
    <source>
        <strain evidence="15">GSBS06</strain>
    </source>
</reference>
<name>A0A7S3LLC6_9STRA</name>
<evidence type="ECO:0000256" key="9">
    <source>
        <dbReference type="RuleBase" id="RU364130"/>
    </source>
</evidence>
<dbReference type="SUPFAM" id="SSF50249">
    <property type="entry name" value="Nucleic acid-binding proteins"/>
    <property type="match status" value="4"/>
</dbReference>
<keyword evidence="3 9" id="KW-0235">DNA replication</keyword>
<evidence type="ECO:0000259" key="11">
    <source>
        <dbReference type="Pfam" id="PF02721"/>
    </source>
</evidence>
<dbReference type="FunFam" id="2.40.50.140:FF:000064">
    <property type="entry name" value="Replication protein A subunit"/>
    <property type="match status" value="1"/>
</dbReference>
<dbReference type="InterPro" id="IPR031657">
    <property type="entry name" value="REPA_OB_2"/>
</dbReference>
<dbReference type="InterPro" id="IPR012340">
    <property type="entry name" value="NA-bd_OB-fold"/>
</dbReference>
<proteinExistence type="inferred from homology"/>
<evidence type="ECO:0000259" key="13">
    <source>
        <dbReference type="Pfam" id="PF08646"/>
    </source>
</evidence>
<dbReference type="GO" id="GO:0006310">
    <property type="term" value="P:DNA recombination"/>
    <property type="evidence" value="ECO:0007669"/>
    <property type="project" value="InterPro"/>
</dbReference>
<evidence type="ECO:0000256" key="4">
    <source>
        <dbReference type="ARBA" id="ARBA00022723"/>
    </source>
</evidence>
<dbReference type="CDD" id="cd04476">
    <property type="entry name" value="RPA1_DBD_C"/>
    <property type="match status" value="1"/>
</dbReference>
<dbReference type="Pfam" id="PF08646">
    <property type="entry name" value="Rep_fac-A_C"/>
    <property type="match status" value="1"/>
</dbReference>
<dbReference type="AlphaFoldDB" id="A0A7S3LLC6"/>
<evidence type="ECO:0000256" key="10">
    <source>
        <dbReference type="SAM" id="MobiDB-lite"/>
    </source>
</evidence>
<dbReference type="FunFam" id="2.40.50.140:FF:000090">
    <property type="entry name" value="Replication protein A subunit"/>
    <property type="match status" value="1"/>
</dbReference>
<dbReference type="GO" id="GO:0005634">
    <property type="term" value="C:nucleus"/>
    <property type="evidence" value="ECO:0007669"/>
    <property type="project" value="UniProtKB-SubCell"/>
</dbReference>
<feature type="domain" description="Replication factor-A protein 1 N-terminal" evidence="12">
    <location>
        <begin position="3"/>
        <end position="98"/>
    </location>
</feature>
<keyword evidence="5 9" id="KW-0863">Zinc-finger</keyword>
<evidence type="ECO:0000259" key="12">
    <source>
        <dbReference type="Pfam" id="PF04057"/>
    </source>
</evidence>
<dbReference type="InterPro" id="IPR004591">
    <property type="entry name" value="Rfa1"/>
</dbReference>
<organism evidence="15">
    <name type="scientific">Aplanochytrium stocchinoi</name>
    <dbReference type="NCBI Taxonomy" id="215587"/>
    <lineage>
        <taxon>Eukaryota</taxon>
        <taxon>Sar</taxon>
        <taxon>Stramenopiles</taxon>
        <taxon>Bigyra</taxon>
        <taxon>Labyrinthulomycetes</taxon>
        <taxon>Thraustochytrida</taxon>
        <taxon>Thraustochytriidae</taxon>
        <taxon>Aplanochytrium</taxon>
    </lineage>
</organism>
<dbReference type="Pfam" id="PF04057">
    <property type="entry name" value="Rep-A_N"/>
    <property type="match status" value="1"/>
</dbReference>
<evidence type="ECO:0000256" key="2">
    <source>
        <dbReference type="ARBA" id="ARBA00005690"/>
    </source>
</evidence>
<sequence>MSLTVGAVSGFVSGRDIKVPVVQVIDIKKIESSTAAGAKERFRLIVSDGQHFQKAMLSTQLNDLVKTQQLVTNSIVTLQEYICNEVQGRRIVIILGLQINQTNSAKIGNPVNIETADTNANTYADPSGQAPIQQPAQQPQYQNMQQQQQQQQPFRGGFQGNGPVVRQQQMTRPGPQGDAHILPIRALNPYQNKWVIKGRITSKGGIKTWDKGPNNQGKLFSCEMIDAEGTELRATFFRDAVDNFYDMLQQDQVFTFSGGQVKMANKQYNTTNNDYEVTFGGHAEVVPVANDASIKKISLNPIPIATLDPSSMTHADILGAVSEFSDIQEFTSKAGRPLSKVDLTIADNSGSSVRVAFWGDKGHQIHEMLSQGPPNQIIGIKNCKISDYNGCSLSTLNTSNIFVDPEVPQTAAVKQWIASGGLTSGVQSKSQAGGGGVGNQGPKGVTERYTCKSLQENRLGTGEKPDYVDVRGTITFIKRENMWYPACPEEGVNKKVVQQPDGSWFCEQTNKNYPNCENRYIMSCVISDFTGSQWVTCFNETGQALIGRTADDMAALREENEGLFDQAVMEANFSNYVFRLRVKEEMNNDETRLRCSVIKATSIDWASENRQLLAAITSYSV</sequence>
<dbReference type="EMBL" id="HBIN01006299">
    <property type="protein sequence ID" value="CAE0434295.1"/>
    <property type="molecule type" value="Transcribed_RNA"/>
</dbReference>
<keyword evidence="7 9" id="KW-0238">DNA-binding</keyword>
<dbReference type="Pfam" id="PF02721">
    <property type="entry name" value="DUF223"/>
    <property type="match status" value="1"/>
</dbReference>
<dbReference type="InterPro" id="IPR003871">
    <property type="entry name" value="RFA1B/D_OB_1st"/>
</dbReference>
<gene>
    <name evidence="15" type="ORF">ASTO00021_LOCUS4595</name>
</gene>
<dbReference type="InterPro" id="IPR007199">
    <property type="entry name" value="Rep_factor-A_N"/>
</dbReference>
<dbReference type="GO" id="GO:0006281">
    <property type="term" value="P:DNA repair"/>
    <property type="evidence" value="ECO:0007669"/>
    <property type="project" value="InterPro"/>
</dbReference>
<evidence type="ECO:0000256" key="6">
    <source>
        <dbReference type="ARBA" id="ARBA00022833"/>
    </source>
</evidence>
<evidence type="ECO:0000256" key="3">
    <source>
        <dbReference type="ARBA" id="ARBA00022705"/>
    </source>
</evidence>
<dbReference type="GO" id="GO:0008270">
    <property type="term" value="F:zinc ion binding"/>
    <property type="evidence" value="ECO:0007669"/>
    <property type="project" value="UniProtKB-KW"/>
</dbReference>
<keyword evidence="8 9" id="KW-0539">Nucleus</keyword>
<evidence type="ECO:0000256" key="5">
    <source>
        <dbReference type="ARBA" id="ARBA00022771"/>
    </source>
</evidence>
<evidence type="ECO:0000256" key="8">
    <source>
        <dbReference type="ARBA" id="ARBA00023242"/>
    </source>
</evidence>
<dbReference type="CDD" id="cd04475">
    <property type="entry name" value="RPA1_DBD_B"/>
    <property type="match status" value="1"/>
</dbReference>
<dbReference type="Pfam" id="PF16900">
    <property type="entry name" value="REPA_OB_2"/>
    <property type="match status" value="1"/>
</dbReference>
<comment type="similarity">
    <text evidence="2 9">Belongs to the replication factor A protein 1 family.</text>
</comment>
<dbReference type="CDD" id="cd04477">
    <property type="entry name" value="RPA1N"/>
    <property type="match status" value="1"/>
</dbReference>
<keyword evidence="6 9" id="KW-0862">Zinc</keyword>
<keyword evidence="4 9" id="KW-0479">Metal-binding</keyword>
<evidence type="ECO:0000256" key="1">
    <source>
        <dbReference type="ARBA" id="ARBA00004123"/>
    </source>
</evidence>
<evidence type="ECO:0000259" key="14">
    <source>
        <dbReference type="Pfam" id="PF16900"/>
    </source>
</evidence>
<dbReference type="GO" id="GO:0003677">
    <property type="term" value="F:DNA binding"/>
    <property type="evidence" value="ECO:0007669"/>
    <property type="project" value="UniProtKB-KW"/>
</dbReference>
<dbReference type="NCBIfam" id="TIGR00617">
    <property type="entry name" value="rpa1"/>
    <property type="match status" value="1"/>
</dbReference>
<feature type="region of interest" description="Disordered" evidence="10">
    <location>
        <begin position="117"/>
        <end position="176"/>
    </location>
</feature>
<dbReference type="FunFam" id="2.40.50.140:FF:000041">
    <property type="entry name" value="Replication protein A subunit"/>
    <property type="match status" value="1"/>
</dbReference>
<dbReference type="InterPro" id="IPR013955">
    <property type="entry name" value="Rep_factor-A_C"/>
</dbReference>
<dbReference type="PANTHER" id="PTHR47165">
    <property type="entry name" value="OS03G0429900 PROTEIN"/>
    <property type="match status" value="1"/>
</dbReference>
<dbReference type="FunFam" id="2.40.50.140:FF:000117">
    <property type="entry name" value="Replication protein A subunit"/>
    <property type="match status" value="1"/>
</dbReference>
<protein>
    <recommendedName>
        <fullName evidence="9">Replication protein A subunit</fullName>
    </recommendedName>
</protein>
<comment type="subcellular location">
    <subcellularLocation>
        <location evidence="1 9">Nucleus</location>
    </subcellularLocation>
</comment>
<evidence type="ECO:0000313" key="15">
    <source>
        <dbReference type="EMBL" id="CAE0434295.1"/>
    </source>
</evidence>
<dbReference type="PANTHER" id="PTHR47165:SF4">
    <property type="entry name" value="OS03G0429900 PROTEIN"/>
    <property type="match status" value="1"/>
</dbReference>
<dbReference type="GO" id="GO:0006260">
    <property type="term" value="P:DNA replication"/>
    <property type="evidence" value="ECO:0007669"/>
    <property type="project" value="UniProtKB-KW"/>
</dbReference>
<dbReference type="CDD" id="cd04474">
    <property type="entry name" value="RPA1_DBD_A"/>
    <property type="match status" value="1"/>
</dbReference>
<dbReference type="Gene3D" id="2.40.50.140">
    <property type="entry name" value="Nucleic acid-binding proteins"/>
    <property type="match status" value="4"/>
</dbReference>